<accession>A0A914XS86</accession>
<feature type="compositionally biased region" description="Low complexity" evidence="10">
    <location>
        <begin position="10"/>
        <end position="22"/>
    </location>
</feature>
<dbReference type="InterPro" id="IPR017452">
    <property type="entry name" value="GPCR_Rhodpsn_7TM"/>
</dbReference>
<feature type="transmembrane region" description="Helical" evidence="11">
    <location>
        <begin position="43"/>
        <end position="67"/>
    </location>
</feature>
<evidence type="ECO:0000256" key="3">
    <source>
        <dbReference type="ARBA" id="ARBA00022692"/>
    </source>
</evidence>
<keyword evidence="3 9" id="KW-0812">Transmembrane</keyword>
<dbReference type="PRINTS" id="PR00237">
    <property type="entry name" value="GPCRRHODOPSN"/>
</dbReference>
<keyword evidence="13" id="KW-1185">Reference proteome</keyword>
<comment type="subcellular location">
    <subcellularLocation>
        <location evidence="1">Cell membrane</location>
        <topology evidence="1">Multi-pass membrane protein</topology>
    </subcellularLocation>
</comment>
<evidence type="ECO:0000256" key="9">
    <source>
        <dbReference type="RuleBase" id="RU000688"/>
    </source>
</evidence>
<sequence>MEANLLFNESTTTTTNASSMSTDPEPDVEVVEPLSPIAKVCCVLIYTCLSALAIGGNSIVVFIIVYFRRMRTPTNLLILNLALADLMISIFCLPLSYWSMLIIPDQRWILGELLCRILPFLQGTAVFLSSWTLVVISFDRFMAIMFLLKPELRITRRKAIVLICLTWCFSVIMASPFAIVNTLMINEKGAPTCNEEWEWFEEHIGITNRGYSTCVFVLQYCLPLAVLIVTYAGIGLRVWNSSLPGSERHDGENRRIVNDRRESVRKMVPMMILVSFLYGMCWLPQNVLMNIMLPINPSIGSYRYILYVWWIANTIAMSHSVVNPVVYYLRNQKFREGFRFALRWVPMVHFEGLESLTERSHHRSQAVRIVNMVAYLPVTNQHTAMEEGDDGDAYHNS</sequence>
<name>A0A914XS86_9BILA</name>
<evidence type="ECO:0000313" key="14">
    <source>
        <dbReference type="WBParaSite" id="PSAMB.scaffold990size37562.g10169.t1"/>
    </source>
</evidence>
<dbReference type="AlphaFoldDB" id="A0A914XS86"/>
<dbReference type="WBParaSite" id="PSAMB.scaffold990size37562.g10169.t1">
    <property type="protein sequence ID" value="PSAMB.scaffold990size37562.g10169.t1"/>
    <property type="gene ID" value="PSAMB.scaffold990size37562.g10169"/>
</dbReference>
<dbReference type="PANTHER" id="PTHR24238">
    <property type="entry name" value="G-PROTEIN COUPLED RECEPTOR"/>
    <property type="match status" value="1"/>
</dbReference>
<dbReference type="GO" id="GO:0004995">
    <property type="term" value="F:tachykinin receptor activity"/>
    <property type="evidence" value="ECO:0007669"/>
    <property type="project" value="InterPro"/>
</dbReference>
<evidence type="ECO:0000256" key="6">
    <source>
        <dbReference type="ARBA" id="ARBA00023136"/>
    </source>
</evidence>
<dbReference type="SUPFAM" id="SSF81321">
    <property type="entry name" value="Family A G protein-coupled receptor-like"/>
    <property type="match status" value="1"/>
</dbReference>
<keyword evidence="4 11" id="KW-1133">Transmembrane helix</keyword>
<dbReference type="PRINTS" id="PR00244">
    <property type="entry name" value="NEUROKININR"/>
</dbReference>
<dbReference type="GO" id="GO:0005886">
    <property type="term" value="C:plasma membrane"/>
    <property type="evidence" value="ECO:0007669"/>
    <property type="project" value="UniProtKB-SubCell"/>
</dbReference>
<comment type="similarity">
    <text evidence="9">Belongs to the G-protein coupled receptor 1 family.</text>
</comment>
<keyword evidence="8 9" id="KW-0807">Transducer</keyword>
<evidence type="ECO:0000256" key="1">
    <source>
        <dbReference type="ARBA" id="ARBA00004651"/>
    </source>
</evidence>
<keyword evidence="7 9" id="KW-0675">Receptor</keyword>
<dbReference type="PROSITE" id="PS50262">
    <property type="entry name" value="G_PROTEIN_RECEP_F1_2"/>
    <property type="match status" value="1"/>
</dbReference>
<dbReference type="Pfam" id="PF00001">
    <property type="entry name" value="7tm_1"/>
    <property type="match status" value="1"/>
</dbReference>
<evidence type="ECO:0000259" key="12">
    <source>
        <dbReference type="PROSITE" id="PS50262"/>
    </source>
</evidence>
<keyword evidence="5 9" id="KW-0297">G-protein coupled receptor</keyword>
<protein>
    <submittedName>
        <fullName evidence="14">G-protein coupled receptors family 1 profile domain-containing protein</fullName>
    </submittedName>
</protein>
<keyword evidence="6 11" id="KW-0472">Membrane</keyword>
<evidence type="ECO:0000256" key="2">
    <source>
        <dbReference type="ARBA" id="ARBA00022475"/>
    </source>
</evidence>
<feature type="transmembrane region" description="Helical" evidence="11">
    <location>
        <begin position="267"/>
        <end position="285"/>
    </location>
</feature>
<dbReference type="PROSITE" id="PS00237">
    <property type="entry name" value="G_PROTEIN_RECEP_F1_1"/>
    <property type="match status" value="1"/>
</dbReference>
<keyword evidence="2" id="KW-1003">Cell membrane</keyword>
<feature type="region of interest" description="Disordered" evidence="10">
    <location>
        <begin position="1"/>
        <end position="26"/>
    </location>
</feature>
<feature type="domain" description="G-protein coupled receptors family 1 profile" evidence="12">
    <location>
        <begin position="56"/>
        <end position="327"/>
    </location>
</feature>
<dbReference type="PANTHER" id="PTHR24238:SF77">
    <property type="entry name" value="NEUROPEPTIDE RECEPTOR 22"/>
    <property type="match status" value="1"/>
</dbReference>
<dbReference type="InterPro" id="IPR001681">
    <property type="entry name" value="Neurokn_rcpt"/>
</dbReference>
<evidence type="ECO:0000256" key="7">
    <source>
        <dbReference type="ARBA" id="ARBA00023170"/>
    </source>
</evidence>
<evidence type="ECO:0000313" key="13">
    <source>
        <dbReference type="Proteomes" id="UP000887566"/>
    </source>
</evidence>
<reference evidence="14" key="1">
    <citation type="submission" date="2022-11" db="UniProtKB">
        <authorList>
            <consortium name="WormBaseParasite"/>
        </authorList>
    </citation>
    <scope>IDENTIFICATION</scope>
</reference>
<evidence type="ECO:0000256" key="8">
    <source>
        <dbReference type="ARBA" id="ARBA00023224"/>
    </source>
</evidence>
<organism evidence="13 14">
    <name type="scientific">Plectus sambesii</name>
    <dbReference type="NCBI Taxonomy" id="2011161"/>
    <lineage>
        <taxon>Eukaryota</taxon>
        <taxon>Metazoa</taxon>
        <taxon>Ecdysozoa</taxon>
        <taxon>Nematoda</taxon>
        <taxon>Chromadorea</taxon>
        <taxon>Plectida</taxon>
        <taxon>Plectina</taxon>
        <taxon>Plectoidea</taxon>
        <taxon>Plectidae</taxon>
        <taxon>Plectus</taxon>
    </lineage>
</organism>
<feature type="transmembrane region" description="Helical" evidence="11">
    <location>
        <begin position="76"/>
        <end position="97"/>
    </location>
</feature>
<dbReference type="InterPro" id="IPR000276">
    <property type="entry name" value="GPCR_Rhodpsn"/>
</dbReference>
<evidence type="ECO:0000256" key="4">
    <source>
        <dbReference type="ARBA" id="ARBA00022989"/>
    </source>
</evidence>
<proteinExistence type="inferred from homology"/>
<feature type="transmembrane region" description="Helical" evidence="11">
    <location>
        <begin position="305"/>
        <end position="329"/>
    </location>
</feature>
<evidence type="ECO:0000256" key="11">
    <source>
        <dbReference type="SAM" id="Phobius"/>
    </source>
</evidence>
<dbReference type="Gene3D" id="1.20.1070.10">
    <property type="entry name" value="Rhodopsin 7-helix transmembrane proteins"/>
    <property type="match status" value="1"/>
</dbReference>
<dbReference type="Proteomes" id="UP000887566">
    <property type="component" value="Unplaced"/>
</dbReference>
<feature type="transmembrane region" description="Helical" evidence="11">
    <location>
        <begin position="217"/>
        <end position="239"/>
    </location>
</feature>
<feature type="transmembrane region" description="Helical" evidence="11">
    <location>
        <begin position="117"/>
        <end position="138"/>
    </location>
</feature>
<evidence type="ECO:0000256" key="5">
    <source>
        <dbReference type="ARBA" id="ARBA00023040"/>
    </source>
</evidence>
<evidence type="ECO:0000256" key="10">
    <source>
        <dbReference type="SAM" id="MobiDB-lite"/>
    </source>
</evidence>
<feature type="transmembrane region" description="Helical" evidence="11">
    <location>
        <begin position="159"/>
        <end position="179"/>
    </location>
</feature>